<evidence type="ECO:0000256" key="1">
    <source>
        <dbReference type="SAM" id="Phobius"/>
    </source>
</evidence>
<evidence type="ECO:0000313" key="2">
    <source>
        <dbReference type="EMBL" id="ELY47466.1"/>
    </source>
</evidence>
<keyword evidence="1" id="KW-0812">Transmembrane</keyword>
<dbReference type="Proteomes" id="UP000011661">
    <property type="component" value="Unassembled WGS sequence"/>
</dbReference>
<sequence length="68" mass="7996">MIGSMWFESTQVELVRDAFPEWMAFCFAILSYLGSVWFVAPAVVLAYWFHDRYRFPHGWGSSWAATRL</sequence>
<keyword evidence="1" id="KW-0472">Membrane</keyword>
<dbReference type="AlphaFoldDB" id="L9WDW0"/>
<accession>L9WDW0</accession>
<reference evidence="2 3" key="1">
    <citation type="journal article" date="2014" name="PLoS Genet.">
        <title>Phylogenetically driven sequencing of extremely halophilic archaea reveals strategies for static and dynamic osmo-response.</title>
        <authorList>
            <person name="Becker E.A."/>
            <person name="Seitzer P.M."/>
            <person name="Tritt A."/>
            <person name="Larsen D."/>
            <person name="Krusor M."/>
            <person name="Yao A.I."/>
            <person name="Wu D."/>
            <person name="Madern D."/>
            <person name="Eisen J.A."/>
            <person name="Darling A.E."/>
            <person name="Facciotti M.T."/>
        </authorList>
    </citation>
    <scope>NUCLEOTIDE SEQUENCE [LARGE SCALE GENOMIC DNA]</scope>
    <source>
        <strain evidence="2 3">JCM 14089</strain>
    </source>
</reference>
<gene>
    <name evidence="2" type="ORF">C495_04382</name>
</gene>
<name>L9WDW0_9EURY</name>
<comment type="caution">
    <text evidence="2">The sequence shown here is derived from an EMBL/GenBank/DDBJ whole genome shotgun (WGS) entry which is preliminary data.</text>
</comment>
<keyword evidence="3" id="KW-1185">Reference proteome</keyword>
<keyword evidence="1" id="KW-1133">Transmembrane helix</keyword>
<proteinExistence type="predicted"/>
<organism evidence="2 3">
    <name type="scientific">Natronorubrum sulfidifaciens JCM 14089</name>
    <dbReference type="NCBI Taxonomy" id="1230460"/>
    <lineage>
        <taxon>Archaea</taxon>
        <taxon>Methanobacteriati</taxon>
        <taxon>Methanobacteriota</taxon>
        <taxon>Stenosarchaea group</taxon>
        <taxon>Halobacteria</taxon>
        <taxon>Halobacteriales</taxon>
        <taxon>Natrialbaceae</taxon>
        <taxon>Natronorubrum</taxon>
    </lineage>
</organism>
<feature type="transmembrane region" description="Helical" evidence="1">
    <location>
        <begin position="22"/>
        <end position="49"/>
    </location>
</feature>
<dbReference type="STRING" id="1230460.C495_04382"/>
<dbReference type="eggNOG" id="arCOG03058">
    <property type="taxonomic scope" value="Archaea"/>
</dbReference>
<evidence type="ECO:0000313" key="3">
    <source>
        <dbReference type="Proteomes" id="UP000011661"/>
    </source>
</evidence>
<protein>
    <submittedName>
        <fullName evidence="2">PA-phosphatase-like phosphoesterase</fullName>
    </submittedName>
</protein>
<dbReference type="EMBL" id="AOHX01000026">
    <property type="protein sequence ID" value="ELY47466.1"/>
    <property type="molecule type" value="Genomic_DNA"/>
</dbReference>